<evidence type="ECO:0000313" key="2">
    <source>
        <dbReference type="EMBL" id="KAK9659991.1"/>
    </source>
</evidence>
<feature type="region of interest" description="Disordered" evidence="1">
    <location>
        <begin position="28"/>
        <end position="62"/>
    </location>
</feature>
<gene>
    <name evidence="2" type="ORF">QE152_g41472</name>
</gene>
<keyword evidence="3" id="KW-1185">Reference proteome</keyword>
<reference evidence="2 3" key="1">
    <citation type="journal article" date="2024" name="BMC Genomics">
        <title>De novo assembly and annotation of Popillia japonica's genome with initial clues to its potential as an invasive pest.</title>
        <authorList>
            <person name="Cucini C."/>
            <person name="Boschi S."/>
            <person name="Funari R."/>
            <person name="Cardaioli E."/>
            <person name="Iannotti N."/>
            <person name="Marturano G."/>
            <person name="Paoli F."/>
            <person name="Bruttini M."/>
            <person name="Carapelli A."/>
            <person name="Frati F."/>
            <person name="Nardi F."/>
        </authorList>
    </citation>
    <scope>NUCLEOTIDE SEQUENCE [LARGE SCALE GENOMIC DNA]</scope>
    <source>
        <strain evidence="2">DMR45628</strain>
    </source>
</reference>
<feature type="compositionally biased region" description="Basic and acidic residues" evidence="1">
    <location>
        <begin position="28"/>
        <end position="45"/>
    </location>
</feature>
<organism evidence="2 3">
    <name type="scientific">Popillia japonica</name>
    <name type="common">Japanese beetle</name>
    <dbReference type="NCBI Taxonomy" id="7064"/>
    <lineage>
        <taxon>Eukaryota</taxon>
        <taxon>Metazoa</taxon>
        <taxon>Ecdysozoa</taxon>
        <taxon>Arthropoda</taxon>
        <taxon>Hexapoda</taxon>
        <taxon>Insecta</taxon>
        <taxon>Pterygota</taxon>
        <taxon>Neoptera</taxon>
        <taxon>Endopterygota</taxon>
        <taxon>Coleoptera</taxon>
        <taxon>Polyphaga</taxon>
        <taxon>Scarabaeiformia</taxon>
        <taxon>Scarabaeidae</taxon>
        <taxon>Rutelinae</taxon>
        <taxon>Popillia</taxon>
    </lineage>
</organism>
<name>A0AAW1G7X9_POPJA</name>
<dbReference type="Proteomes" id="UP001458880">
    <property type="component" value="Unassembled WGS sequence"/>
</dbReference>
<proteinExistence type="predicted"/>
<comment type="caution">
    <text evidence="2">The sequence shown here is derived from an EMBL/GenBank/DDBJ whole genome shotgun (WGS) entry which is preliminary data.</text>
</comment>
<accession>A0AAW1G7X9</accession>
<protein>
    <submittedName>
        <fullName evidence="2">Uncharacterized protein</fullName>
    </submittedName>
</protein>
<evidence type="ECO:0000313" key="3">
    <source>
        <dbReference type="Proteomes" id="UP001458880"/>
    </source>
</evidence>
<evidence type="ECO:0000256" key="1">
    <source>
        <dbReference type="SAM" id="MobiDB-lite"/>
    </source>
</evidence>
<dbReference type="EMBL" id="JASPKY010004137">
    <property type="protein sequence ID" value="KAK9659991.1"/>
    <property type="molecule type" value="Genomic_DNA"/>
</dbReference>
<dbReference type="AlphaFoldDB" id="A0AAW1G7X9"/>
<sequence>MLQCLRMKTVTWRVLPPLNKHILLKKDQRQLAEESKGEEKSRRDGFQNGRLPGRPASWSASVVQVGSAVSEAGRELKNANTHINNGDTK</sequence>